<name>A0ABD2NE09_9CUCU</name>
<gene>
    <name evidence="2" type="ORF">HHI36_012100</name>
</gene>
<sequence length="101" mass="10785">MNKIDRLIARAVLFFFTLCLAVIVRGQFSLGGFGNFGGFSLDAPLTSARDPRQNPGPVVFPPSPPDNGETSGVVVGASGFGFVPPSVPRFRSFYGFTDLLM</sequence>
<dbReference type="EMBL" id="JABFTP020000103">
    <property type="protein sequence ID" value="KAL3276730.1"/>
    <property type="molecule type" value="Genomic_DNA"/>
</dbReference>
<protein>
    <submittedName>
        <fullName evidence="2">Uncharacterized protein</fullName>
    </submittedName>
</protein>
<dbReference type="AlphaFoldDB" id="A0ABD2NE09"/>
<accession>A0ABD2NE09</accession>
<reference evidence="2 3" key="1">
    <citation type="journal article" date="2021" name="BMC Biol.">
        <title>Horizontally acquired antibacterial genes associated with adaptive radiation of ladybird beetles.</title>
        <authorList>
            <person name="Li H.S."/>
            <person name="Tang X.F."/>
            <person name="Huang Y.H."/>
            <person name="Xu Z.Y."/>
            <person name="Chen M.L."/>
            <person name="Du X.Y."/>
            <person name="Qiu B.Y."/>
            <person name="Chen P.T."/>
            <person name="Zhang W."/>
            <person name="Slipinski A."/>
            <person name="Escalona H.E."/>
            <person name="Waterhouse R.M."/>
            <person name="Zwick A."/>
            <person name="Pang H."/>
        </authorList>
    </citation>
    <scope>NUCLEOTIDE SEQUENCE [LARGE SCALE GENOMIC DNA]</scope>
    <source>
        <strain evidence="2">SYSU2018</strain>
    </source>
</reference>
<organism evidence="2 3">
    <name type="scientific">Cryptolaemus montrouzieri</name>
    <dbReference type="NCBI Taxonomy" id="559131"/>
    <lineage>
        <taxon>Eukaryota</taxon>
        <taxon>Metazoa</taxon>
        <taxon>Ecdysozoa</taxon>
        <taxon>Arthropoda</taxon>
        <taxon>Hexapoda</taxon>
        <taxon>Insecta</taxon>
        <taxon>Pterygota</taxon>
        <taxon>Neoptera</taxon>
        <taxon>Endopterygota</taxon>
        <taxon>Coleoptera</taxon>
        <taxon>Polyphaga</taxon>
        <taxon>Cucujiformia</taxon>
        <taxon>Coccinelloidea</taxon>
        <taxon>Coccinellidae</taxon>
        <taxon>Scymninae</taxon>
        <taxon>Scymnini</taxon>
        <taxon>Cryptolaemus</taxon>
    </lineage>
</organism>
<feature type="region of interest" description="Disordered" evidence="1">
    <location>
        <begin position="47"/>
        <end position="71"/>
    </location>
</feature>
<proteinExistence type="predicted"/>
<comment type="caution">
    <text evidence="2">The sequence shown here is derived from an EMBL/GenBank/DDBJ whole genome shotgun (WGS) entry which is preliminary data.</text>
</comment>
<evidence type="ECO:0000313" key="2">
    <source>
        <dbReference type="EMBL" id="KAL3276730.1"/>
    </source>
</evidence>
<keyword evidence="3" id="KW-1185">Reference proteome</keyword>
<dbReference type="Proteomes" id="UP001516400">
    <property type="component" value="Unassembled WGS sequence"/>
</dbReference>
<evidence type="ECO:0000313" key="3">
    <source>
        <dbReference type="Proteomes" id="UP001516400"/>
    </source>
</evidence>
<evidence type="ECO:0000256" key="1">
    <source>
        <dbReference type="SAM" id="MobiDB-lite"/>
    </source>
</evidence>